<comment type="caution">
    <text evidence="3">The sequence shown here is derived from an EMBL/GenBank/DDBJ whole genome shotgun (WGS) entry which is preliminary data.</text>
</comment>
<evidence type="ECO:0000313" key="4">
    <source>
        <dbReference type="Proteomes" id="UP001327027"/>
    </source>
</evidence>
<evidence type="ECO:0008006" key="5">
    <source>
        <dbReference type="Google" id="ProtNLM"/>
    </source>
</evidence>
<gene>
    <name evidence="3" type="ORF">U6A24_13535</name>
</gene>
<feature type="compositionally biased region" description="Basic and acidic residues" evidence="1">
    <location>
        <begin position="26"/>
        <end position="43"/>
    </location>
</feature>
<dbReference type="RefSeq" id="WP_324180523.1">
    <property type="nucleotide sequence ID" value="NZ_BAABAW010000006.1"/>
</dbReference>
<organism evidence="3 4">
    <name type="scientific">Aquimarina gracilis</name>
    <dbReference type="NCBI Taxonomy" id="874422"/>
    <lineage>
        <taxon>Bacteria</taxon>
        <taxon>Pseudomonadati</taxon>
        <taxon>Bacteroidota</taxon>
        <taxon>Flavobacteriia</taxon>
        <taxon>Flavobacteriales</taxon>
        <taxon>Flavobacteriaceae</taxon>
        <taxon>Aquimarina</taxon>
    </lineage>
</organism>
<feature type="chain" id="PRO_5046197429" description="TonB-like protein" evidence="2">
    <location>
        <begin position="18"/>
        <end position="116"/>
    </location>
</feature>
<protein>
    <recommendedName>
        <fullName evidence="5">TonB-like protein</fullName>
    </recommendedName>
</protein>
<evidence type="ECO:0000256" key="2">
    <source>
        <dbReference type="SAM" id="SignalP"/>
    </source>
</evidence>
<name>A0ABU5ZX84_9FLAO</name>
<keyword evidence="4" id="KW-1185">Reference proteome</keyword>
<sequence>MKLLLATAVFCVSFGHANSLDFSNASKEKNDKTENKKEEEGVAKNKNVHSLKKWKISIKYTNGSVISKTIVVDENSELSALDTAFSEAEKHLRNFKNVKDYSITPVTESYVLLAGD</sequence>
<proteinExistence type="predicted"/>
<keyword evidence="2" id="KW-0732">Signal</keyword>
<feature type="signal peptide" evidence="2">
    <location>
        <begin position="1"/>
        <end position="17"/>
    </location>
</feature>
<feature type="region of interest" description="Disordered" evidence="1">
    <location>
        <begin position="24"/>
        <end position="44"/>
    </location>
</feature>
<dbReference type="EMBL" id="JAYKLX010000006">
    <property type="protein sequence ID" value="MEB3346494.1"/>
    <property type="molecule type" value="Genomic_DNA"/>
</dbReference>
<reference evidence="3 4" key="1">
    <citation type="journal article" date="2013" name="Int. J. Syst. Evol. Microbiol.">
        <title>Aquimarina gracilis sp. nov., isolated from the gut microflora of a mussel, Mytilus coruscus, and emended description of Aquimarina spongiae.</title>
        <authorList>
            <person name="Park S.C."/>
            <person name="Choe H.N."/>
            <person name="Baik K.S."/>
            <person name="Seong C.N."/>
        </authorList>
    </citation>
    <scope>NUCLEOTIDE SEQUENCE [LARGE SCALE GENOMIC DNA]</scope>
    <source>
        <strain evidence="3 4">PSC32</strain>
    </source>
</reference>
<dbReference type="Proteomes" id="UP001327027">
    <property type="component" value="Unassembled WGS sequence"/>
</dbReference>
<accession>A0ABU5ZX84</accession>
<evidence type="ECO:0000313" key="3">
    <source>
        <dbReference type="EMBL" id="MEB3346494.1"/>
    </source>
</evidence>
<evidence type="ECO:0000256" key="1">
    <source>
        <dbReference type="SAM" id="MobiDB-lite"/>
    </source>
</evidence>